<evidence type="ECO:0000259" key="3">
    <source>
        <dbReference type="Pfam" id="PF19803"/>
    </source>
</evidence>
<reference evidence="5" key="2">
    <citation type="submission" date="2015-05" db="EMBL/GenBank/DDBJ databases">
        <title>Complete genome sequence of Corynebacterium uterequi DSM 45634, isolated from the uterus of a maiden mare.</title>
        <authorList>
            <person name="Ruckert C."/>
            <person name="Albersmeier A."/>
            <person name="Winkler A."/>
            <person name="Tauch A."/>
        </authorList>
    </citation>
    <scope>NUCLEOTIDE SEQUENCE [LARGE SCALE GENOMIC DNA]</scope>
    <source>
        <strain evidence="5">DSM 45634</strain>
    </source>
</reference>
<feature type="domain" description="DUF6286" evidence="3">
    <location>
        <begin position="78"/>
        <end position="165"/>
    </location>
</feature>
<feature type="region of interest" description="Disordered" evidence="1">
    <location>
        <begin position="184"/>
        <end position="224"/>
    </location>
</feature>
<dbReference type="EMBL" id="CP011546">
    <property type="protein sequence ID" value="AKK10333.1"/>
    <property type="molecule type" value="Genomic_DNA"/>
</dbReference>
<feature type="transmembrane region" description="Helical" evidence="2">
    <location>
        <begin position="65"/>
        <end position="88"/>
    </location>
</feature>
<feature type="transmembrane region" description="Helical" evidence="2">
    <location>
        <begin position="21"/>
        <end position="45"/>
    </location>
</feature>
<accession>A0A0G3HEE1</accession>
<protein>
    <recommendedName>
        <fullName evidence="3">DUF6286 domain-containing protein</fullName>
    </recommendedName>
</protein>
<keyword evidence="2" id="KW-1133">Transmembrane helix</keyword>
<dbReference type="STRING" id="1072256.CUTER_01585"/>
<reference evidence="4 5" key="1">
    <citation type="journal article" date="2015" name="Genome Announc.">
        <title>Virulence Factor Genes Detected in the Complete Genome Sequence of Corynebacterium uterequi DSM 45634, Isolated from the Uterus of a Maiden Mare.</title>
        <authorList>
            <person name="Ruckert C."/>
            <person name="Kriete M."/>
            <person name="Jaenicke S."/>
            <person name="Winkler A."/>
            <person name="Tauch A."/>
        </authorList>
    </citation>
    <scope>NUCLEOTIDE SEQUENCE [LARGE SCALE GENOMIC DNA]</scope>
    <source>
        <strain evidence="4 5">DSM 45634</strain>
    </source>
</reference>
<dbReference type="PATRIC" id="fig|1072256.5.peg.306"/>
<dbReference type="InterPro" id="IPR046253">
    <property type="entry name" value="DUF6286"/>
</dbReference>
<name>A0A0G3HEE1_9CORY</name>
<dbReference type="AlphaFoldDB" id="A0A0G3HEE1"/>
<evidence type="ECO:0000256" key="1">
    <source>
        <dbReference type="SAM" id="MobiDB-lite"/>
    </source>
</evidence>
<dbReference type="KEGG" id="cut:CUTER_01585"/>
<dbReference type="RefSeq" id="WP_052843973.1">
    <property type="nucleotide sequence ID" value="NZ_CP011546.1"/>
</dbReference>
<dbReference type="OrthoDB" id="5197468at2"/>
<feature type="compositionally biased region" description="Low complexity" evidence="1">
    <location>
        <begin position="196"/>
        <end position="211"/>
    </location>
</feature>
<keyword evidence="2" id="KW-0812">Transmembrane</keyword>
<dbReference type="Pfam" id="PF19803">
    <property type="entry name" value="DUF6286"/>
    <property type="match status" value="1"/>
</dbReference>
<sequence>MSDKNPSASTQQPVASPQVRWIAILLSLLLVGLGVFATTEALAFYRQGPDAPYVLDLPGWLTSLSPSAVGFAGAVAIAVALWFLVAALSPRRKRHRQVAGTDASVWVRPVDIARYATARAKAVPGVTSARSKASKKKVTVTALSSAVDAAEQERIRDAISHRLASAFGEDFQVAVAIEAAEPPSLAAVEQPDEPADTAALTAPATAGTTTAESPVTTDSLGGQK</sequence>
<keyword evidence="2" id="KW-0472">Membrane</keyword>
<evidence type="ECO:0000313" key="5">
    <source>
        <dbReference type="Proteomes" id="UP000035548"/>
    </source>
</evidence>
<evidence type="ECO:0000313" key="4">
    <source>
        <dbReference type="EMBL" id="AKK10333.1"/>
    </source>
</evidence>
<feature type="compositionally biased region" description="Polar residues" evidence="1">
    <location>
        <begin position="212"/>
        <end position="224"/>
    </location>
</feature>
<gene>
    <name evidence="4" type="ORF">CUTER_01585</name>
</gene>
<keyword evidence="5" id="KW-1185">Reference proteome</keyword>
<evidence type="ECO:0000256" key="2">
    <source>
        <dbReference type="SAM" id="Phobius"/>
    </source>
</evidence>
<dbReference type="Proteomes" id="UP000035548">
    <property type="component" value="Chromosome"/>
</dbReference>
<organism evidence="4 5">
    <name type="scientific">Corynebacterium uterequi</name>
    <dbReference type="NCBI Taxonomy" id="1072256"/>
    <lineage>
        <taxon>Bacteria</taxon>
        <taxon>Bacillati</taxon>
        <taxon>Actinomycetota</taxon>
        <taxon>Actinomycetes</taxon>
        <taxon>Mycobacteriales</taxon>
        <taxon>Corynebacteriaceae</taxon>
        <taxon>Corynebacterium</taxon>
    </lineage>
</organism>
<proteinExistence type="predicted"/>